<dbReference type="InterPro" id="IPR000073">
    <property type="entry name" value="AB_hydrolase_1"/>
</dbReference>
<keyword evidence="3" id="KW-1185">Reference proteome</keyword>
<dbReference type="Pfam" id="PF12697">
    <property type="entry name" value="Abhydrolase_6"/>
    <property type="match status" value="1"/>
</dbReference>
<keyword evidence="2" id="KW-0378">Hydrolase</keyword>
<reference evidence="2 3" key="1">
    <citation type="submission" date="2019-09" db="EMBL/GenBank/DDBJ databases">
        <title>Actinomadura physcomitrii sp. nov., a novel actinomycete isolated from moss [Physcomitrium sphaericum (Ludw) Fuernr].</title>
        <authorList>
            <person name="Zhuang X."/>
            <person name="Liu C."/>
        </authorList>
    </citation>
    <scope>NUCLEOTIDE SEQUENCE [LARGE SCALE GENOMIC DNA]</scope>
    <source>
        <strain evidence="2 3">HMC1</strain>
    </source>
</reference>
<feature type="domain" description="AB hydrolase-1" evidence="1">
    <location>
        <begin position="39"/>
        <end position="168"/>
    </location>
</feature>
<evidence type="ECO:0000313" key="3">
    <source>
        <dbReference type="Proteomes" id="UP000468735"/>
    </source>
</evidence>
<organism evidence="2 3">
    <name type="scientific">Actinomadura rudentiformis</name>
    <dbReference type="NCBI Taxonomy" id="359158"/>
    <lineage>
        <taxon>Bacteria</taxon>
        <taxon>Bacillati</taxon>
        <taxon>Actinomycetota</taxon>
        <taxon>Actinomycetes</taxon>
        <taxon>Streptosporangiales</taxon>
        <taxon>Thermomonosporaceae</taxon>
        <taxon>Actinomadura</taxon>
    </lineage>
</organism>
<dbReference type="RefSeq" id="WP_151561177.1">
    <property type="nucleotide sequence ID" value="NZ_WBMT01000007.1"/>
</dbReference>
<dbReference type="AlphaFoldDB" id="A0A6H9YZZ3"/>
<dbReference type="GO" id="GO:0016787">
    <property type="term" value="F:hydrolase activity"/>
    <property type="evidence" value="ECO:0007669"/>
    <property type="project" value="UniProtKB-KW"/>
</dbReference>
<dbReference type="Gene3D" id="3.40.50.1820">
    <property type="entry name" value="alpha/beta hydrolase"/>
    <property type="match status" value="1"/>
</dbReference>
<accession>A0A6H9YZZ3</accession>
<protein>
    <submittedName>
        <fullName evidence="2">Alpha/beta hydrolase</fullName>
    </submittedName>
</protein>
<evidence type="ECO:0000259" key="1">
    <source>
        <dbReference type="Pfam" id="PF12697"/>
    </source>
</evidence>
<dbReference type="SUPFAM" id="SSF53474">
    <property type="entry name" value="alpha/beta-Hydrolases"/>
    <property type="match status" value="1"/>
</dbReference>
<dbReference type="InterPro" id="IPR029058">
    <property type="entry name" value="AB_hydrolase_fold"/>
</dbReference>
<evidence type="ECO:0000313" key="2">
    <source>
        <dbReference type="EMBL" id="KAB2348449.1"/>
    </source>
</evidence>
<dbReference type="Proteomes" id="UP000468735">
    <property type="component" value="Unassembled WGS sequence"/>
</dbReference>
<dbReference type="OrthoDB" id="27092at2"/>
<proteinExistence type="predicted"/>
<sequence length="183" mass="19950">MDINHPEAPDRYEVTYRNLPCGRMRARTVGRPVRGVPEVVLVQGMAVSDYLMPALARLGDWTRAHLVDLPGLAGSGDPPHELNVPQYGEAVAAWLDAAALGRVFVAGHSSGAQVAAHATALRPRDGTFTGVDVRAYPRDLACFVRMHRDLARVRPVHPMPGPLDPETAFAFLDRHPNVRLAPQ</sequence>
<comment type="caution">
    <text evidence="2">The sequence shown here is derived from an EMBL/GenBank/DDBJ whole genome shotgun (WGS) entry which is preliminary data.</text>
</comment>
<gene>
    <name evidence="2" type="ORF">F8566_16830</name>
</gene>
<name>A0A6H9YZZ3_9ACTN</name>
<dbReference type="EMBL" id="WBMT01000007">
    <property type="protein sequence ID" value="KAB2348449.1"/>
    <property type="molecule type" value="Genomic_DNA"/>
</dbReference>